<dbReference type="GO" id="GO:0032589">
    <property type="term" value="C:neuron projection membrane"/>
    <property type="evidence" value="ECO:0007669"/>
    <property type="project" value="TreeGrafter"/>
</dbReference>
<reference evidence="2" key="1">
    <citation type="journal article" date="2014" name="BMC Genomics">
        <title>Characterizing the developmental transcriptome of the oriental fruit fly, Bactrocera dorsalis (Diptera: Tephritidae) through comparative genomic analysis with Drosophila melanogaster utilizing modENCODE datasets.</title>
        <authorList>
            <person name="Geib S.M."/>
            <person name="Calla B."/>
            <person name="Hall B."/>
            <person name="Hou S."/>
            <person name="Manoukis N.C."/>
        </authorList>
    </citation>
    <scope>NUCLEOTIDE SEQUENCE</scope>
    <source>
        <strain evidence="2">Punador</strain>
    </source>
</reference>
<dbReference type="InterPro" id="IPR003598">
    <property type="entry name" value="Ig_sub2"/>
</dbReference>
<dbReference type="InterPro" id="IPR036179">
    <property type="entry name" value="Ig-like_dom_sf"/>
</dbReference>
<evidence type="ECO:0000259" key="1">
    <source>
        <dbReference type="PROSITE" id="PS50835"/>
    </source>
</evidence>
<dbReference type="SUPFAM" id="SSF48726">
    <property type="entry name" value="Immunoglobulin"/>
    <property type="match status" value="2"/>
</dbReference>
<dbReference type="InterPro" id="IPR007110">
    <property type="entry name" value="Ig-like_dom"/>
</dbReference>
<dbReference type="GO" id="GO:0050808">
    <property type="term" value="P:synapse organization"/>
    <property type="evidence" value="ECO:0007669"/>
    <property type="project" value="TreeGrafter"/>
</dbReference>
<dbReference type="PANTHER" id="PTHR23279:SF2">
    <property type="entry name" value="DEFECTIVE PROBOSCIS EXTENSION RESPONSE 19, ISOFORM A"/>
    <property type="match status" value="1"/>
</dbReference>
<dbReference type="EMBL" id="GAKP01023464">
    <property type="protein sequence ID" value="JAC35494.1"/>
    <property type="molecule type" value="Transcribed_RNA"/>
</dbReference>
<proteinExistence type="predicted"/>
<dbReference type="AlphaFoldDB" id="A0A034UYY0"/>
<dbReference type="InterPro" id="IPR013106">
    <property type="entry name" value="Ig_V-set"/>
</dbReference>
<organism evidence="2">
    <name type="scientific">Bactrocera dorsalis</name>
    <name type="common">Oriental fruit fly</name>
    <name type="synonym">Dacus dorsalis</name>
    <dbReference type="NCBI Taxonomy" id="27457"/>
    <lineage>
        <taxon>Eukaryota</taxon>
        <taxon>Metazoa</taxon>
        <taxon>Ecdysozoa</taxon>
        <taxon>Arthropoda</taxon>
        <taxon>Hexapoda</taxon>
        <taxon>Insecta</taxon>
        <taxon>Pterygota</taxon>
        <taxon>Neoptera</taxon>
        <taxon>Endopterygota</taxon>
        <taxon>Diptera</taxon>
        <taxon>Brachycera</taxon>
        <taxon>Muscomorpha</taxon>
        <taxon>Tephritoidea</taxon>
        <taxon>Tephritidae</taxon>
        <taxon>Bactrocera</taxon>
        <taxon>Bactrocera</taxon>
    </lineage>
</organism>
<dbReference type="InterPro" id="IPR013783">
    <property type="entry name" value="Ig-like_fold"/>
</dbReference>
<feature type="domain" description="Ig-like" evidence="1">
    <location>
        <begin position="135"/>
        <end position="293"/>
    </location>
</feature>
<dbReference type="Pfam" id="PF07686">
    <property type="entry name" value="V-set"/>
    <property type="match status" value="1"/>
</dbReference>
<name>A0A034UYY0_BACDO</name>
<feature type="domain" description="Ig-like" evidence="1">
    <location>
        <begin position="34"/>
        <end position="132"/>
    </location>
</feature>
<dbReference type="PROSITE" id="PS50835">
    <property type="entry name" value="IG_LIKE"/>
    <property type="match status" value="2"/>
</dbReference>
<dbReference type="InterPro" id="IPR037448">
    <property type="entry name" value="Zig-8"/>
</dbReference>
<dbReference type="OrthoDB" id="5359219at2759"/>
<dbReference type="InterPro" id="IPR003599">
    <property type="entry name" value="Ig_sub"/>
</dbReference>
<protein>
    <recommendedName>
        <fullName evidence="1">Ig-like domain-containing protein</fullName>
    </recommendedName>
</protein>
<accession>A0A034UYY0</accession>
<dbReference type="PANTHER" id="PTHR23279">
    <property type="entry name" value="DEFECTIVE PROBOSCIS EXTENSION RESPONSE DPR -RELATED"/>
    <property type="match status" value="1"/>
</dbReference>
<sequence>MIELHVKFNTIWYIVLIISSISTGIKSDVSKMSPIKNHFMESSQSHFSTKNSTRVIAQKGGLAVLPCVVKLNSPATVSWIRRKDFQLLTVGLSTHSSDKRFLVEHTRHMGHWSLRIKSVRDSDRGLYECQLSIYPTESIFVELKVVEAVAEIVGAPDLHIDEGSSLRLECRLKKATENPAFVFWYHNNKMVNYDAQEGFSVTSTTVVDTAVTRVTQNSENSLILTNKKLNNERSENKDKEPITNKTMVWTSKSQLSPYLLSPTSSILSLEVVNFHHAGNYTCAPSNARAVSITVHVLRGEIPAAMQHANHSNFENDNNNNSFTGSKFPNSGNSCHRTFFLKEIPSLETKYYYSIISENKIEVLFYIIKSIVILLRNLKC</sequence>
<dbReference type="FunFam" id="2.60.40.10:FF:000129">
    <property type="entry name" value="CLUMA_CG018772, isoform A"/>
    <property type="match status" value="1"/>
</dbReference>
<dbReference type="SMART" id="SM00408">
    <property type="entry name" value="IGc2"/>
    <property type="match status" value="2"/>
</dbReference>
<dbReference type="Gene3D" id="2.60.40.10">
    <property type="entry name" value="Immunoglobulins"/>
    <property type="match status" value="2"/>
</dbReference>
<evidence type="ECO:0000313" key="2">
    <source>
        <dbReference type="EMBL" id="JAC35494.1"/>
    </source>
</evidence>
<dbReference type="SMART" id="SM00409">
    <property type="entry name" value="IG"/>
    <property type="match status" value="2"/>
</dbReference>